<reference evidence="2 3" key="1">
    <citation type="submission" date="2024-03" db="EMBL/GenBank/DDBJ databases">
        <title>The genome assembly and annotation of the cricket Gryllus longicercus Weissman &amp; Gray.</title>
        <authorList>
            <person name="Szrajer S."/>
            <person name="Gray D."/>
            <person name="Ylla G."/>
        </authorList>
    </citation>
    <scope>NUCLEOTIDE SEQUENCE [LARGE SCALE GENOMIC DNA]</scope>
    <source>
        <strain evidence="2">DAG 2021-001</strain>
        <tissue evidence="2">Whole body minus gut</tissue>
    </source>
</reference>
<evidence type="ECO:0000313" key="2">
    <source>
        <dbReference type="EMBL" id="KAK7863627.1"/>
    </source>
</evidence>
<dbReference type="PANTHER" id="PTHR15131">
    <property type="entry name" value="SMALL NUCLEAR RNA ACTIVATING COMPLEX, POLYPEPTIDE 1"/>
    <property type="match status" value="1"/>
</dbReference>
<keyword evidence="3" id="KW-1185">Reference proteome</keyword>
<feature type="compositionally biased region" description="Acidic residues" evidence="1">
    <location>
        <begin position="288"/>
        <end position="299"/>
    </location>
</feature>
<dbReference type="EMBL" id="JAZDUA010000224">
    <property type="protein sequence ID" value="KAK7863627.1"/>
    <property type="molecule type" value="Genomic_DNA"/>
</dbReference>
<evidence type="ECO:0000313" key="3">
    <source>
        <dbReference type="Proteomes" id="UP001378592"/>
    </source>
</evidence>
<dbReference type="Pfam" id="PF09808">
    <property type="entry name" value="SNAPC1"/>
    <property type="match status" value="1"/>
</dbReference>
<dbReference type="GO" id="GO:0043565">
    <property type="term" value="F:sequence-specific DNA binding"/>
    <property type="evidence" value="ECO:0007669"/>
    <property type="project" value="TreeGrafter"/>
</dbReference>
<dbReference type="GO" id="GO:0042796">
    <property type="term" value="P:snRNA transcription by RNA polymerase III"/>
    <property type="evidence" value="ECO:0007669"/>
    <property type="project" value="TreeGrafter"/>
</dbReference>
<gene>
    <name evidence="2" type="ORF">R5R35_006164</name>
</gene>
<sequence>MSYLAIGARTDCHNIVEKFARLNTLRYHDFAEIWRQLKFPYIYFGHHCLEELIEFTEEVLRIAKEMWLKSEALNEQTGGLYTLYGLYLKQPTDGLVKVRITPKDYELVEKFHEQIKVGGHHDANYILARMHIIGAFRFCISEYPYGVEKSYRAYHEDDRSLWEIKDEPLYIKRLQNDDIFNKLEDAFKQYHKSKCELDSEPSENPPSLLSYVDSLFGQKLKQQFRTITQVNDDDDNDDDGDGGGHSDNDSSRARNSPVANASASDSKIKLPWWMLPITRPHMKKLSDSESDSDCEDNSENDNSKLTSSKNSREALNVALGMSGDEEDDINDYENRQTGNIYEACSSRDMPDLL</sequence>
<comment type="caution">
    <text evidence="2">The sequence shown here is derived from an EMBL/GenBank/DDBJ whole genome shotgun (WGS) entry which is preliminary data.</text>
</comment>
<dbReference type="PANTHER" id="PTHR15131:SF3">
    <property type="entry name" value="SNRNA-ACTIVATING PROTEIN COMPLEX SUBUNIT 1"/>
    <property type="match status" value="1"/>
</dbReference>
<dbReference type="AlphaFoldDB" id="A0AAN9VMA4"/>
<feature type="compositionally biased region" description="Polar residues" evidence="1">
    <location>
        <begin position="253"/>
        <end position="263"/>
    </location>
</feature>
<feature type="region of interest" description="Disordered" evidence="1">
    <location>
        <begin position="229"/>
        <end position="263"/>
    </location>
</feature>
<feature type="compositionally biased region" description="Acidic residues" evidence="1">
    <location>
        <begin position="231"/>
        <end position="241"/>
    </location>
</feature>
<dbReference type="GO" id="GO:0042795">
    <property type="term" value="P:snRNA transcription by RNA polymerase II"/>
    <property type="evidence" value="ECO:0007669"/>
    <property type="project" value="TreeGrafter"/>
</dbReference>
<accession>A0AAN9VMA4</accession>
<dbReference type="Proteomes" id="UP001378592">
    <property type="component" value="Unassembled WGS sequence"/>
</dbReference>
<feature type="region of interest" description="Disordered" evidence="1">
    <location>
        <begin position="284"/>
        <end position="334"/>
    </location>
</feature>
<proteinExistence type="predicted"/>
<organism evidence="2 3">
    <name type="scientific">Gryllus longicercus</name>
    <dbReference type="NCBI Taxonomy" id="2509291"/>
    <lineage>
        <taxon>Eukaryota</taxon>
        <taxon>Metazoa</taxon>
        <taxon>Ecdysozoa</taxon>
        <taxon>Arthropoda</taxon>
        <taxon>Hexapoda</taxon>
        <taxon>Insecta</taxon>
        <taxon>Pterygota</taxon>
        <taxon>Neoptera</taxon>
        <taxon>Polyneoptera</taxon>
        <taxon>Orthoptera</taxon>
        <taxon>Ensifera</taxon>
        <taxon>Gryllidea</taxon>
        <taxon>Grylloidea</taxon>
        <taxon>Gryllidae</taxon>
        <taxon>Gryllinae</taxon>
        <taxon>Gryllus</taxon>
    </lineage>
</organism>
<feature type="compositionally biased region" description="Basic and acidic residues" evidence="1">
    <location>
        <begin position="242"/>
        <end position="252"/>
    </location>
</feature>
<dbReference type="InterPro" id="IPR019188">
    <property type="entry name" value="SNAPC1"/>
</dbReference>
<evidence type="ECO:0000256" key="1">
    <source>
        <dbReference type="SAM" id="MobiDB-lite"/>
    </source>
</evidence>
<protein>
    <submittedName>
        <fullName evidence="2">Uncharacterized protein</fullName>
    </submittedName>
</protein>
<dbReference type="GO" id="GO:0019185">
    <property type="term" value="C:snRNA-activating protein complex"/>
    <property type="evidence" value="ECO:0007669"/>
    <property type="project" value="TreeGrafter"/>
</dbReference>
<name>A0AAN9VMA4_9ORTH</name>